<dbReference type="Pfam" id="PF22528">
    <property type="entry name" value="PRMT_C"/>
    <property type="match status" value="1"/>
</dbReference>
<sequence>MLVQDYALIVFMMSSKRRADEDVSSTSDSPSLKKHLSNIDNHDAQPSSSASSARHDVVIAAKTPLSAVDEKYFRAYSDLLIHQDMISDNIRTNTYKCSIIQNFTSFYNKTVLDVGCGTGILSLFCVNAGAKKGRYIFEIMKFFIINIVKLNFNLLYAVDASPIIHQTRKIIQSNNAENKIVVIEGKIEDVELPEKVDIIVSEWMGYMLFYESMLPSVLHARDKWLKESGAMFPNSAKLFMAPISDFETFDDRVHFWSSLKDMYNVDLSAVKDFAKQKLIEMVHIKTVNDEDIQAHKVLITELDLMNTTVADVTEVKVRLKNKNCLNIFLTISISSLQTPFEFHCFGHNTIHGFVLWFSVAFPGNFILSTSPYDSETHWQQTILYVNPFPVKQDTIISGLFSIQPNNKNPRFQNITVHFQVDNGEKCIYEYVM</sequence>
<dbReference type="Gene3D" id="2.70.160.11">
    <property type="entry name" value="Hnrnp arginine n-methyltransferase1"/>
    <property type="match status" value="1"/>
</dbReference>
<dbReference type="InterPro" id="IPR029063">
    <property type="entry name" value="SAM-dependent_MTases_sf"/>
</dbReference>
<evidence type="ECO:0000313" key="10">
    <source>
        <dbReference type="Proteomes" id="UP000014500"/>
    </source>
</evidence>
<dbReference type="Proteomes" id="UP000014500">
    <property type="component" value="Unassembled WGS sequence"/>
</dbReference>
<dbReference type="EMBL" id="JH430315">
    <property type="status" value="NOT_ANNOTATED_CDS"/>
    <property type="molecule type" value="Genomic_DNA"/>
</dbReference>
<feature type="domain" description="Protein arginine N-methyltransferase" evidence="8">
    <location>
        <begin position="235"/>
        <end position="421"/>
    </location>
</feature>
<dbReference type="CDD" id="cd02440">
    <property type="entry name" value="AdoMet_MTases"/>
    <property type="match status" value="1"/>
</dbReference>
<dbReference type="GO" id="GO:0032259">
    <property type="term" value="P:methylation"/>
    <property type="evidence" value="ECO:0007669"/>
    <property type="project" value="UniProtKB-KW"/>
</dbReference>
<dbReference type="GO" id="GO:0042054">
    <property type="term" value="F:histone methyltransferase activity"/>
    <property type="evidence" value="ECO:0007669"/>
    <property type="project" value="TreeGrafter"/>
</dbReference>
<evidence type="ECO:0000259" key="8">
    <source>
        <dbReference type="Pfam" id="PF22528"/>
    </source>
</evidence>
<dbReference type="eggNOG" id="KOG1499">
    <property type="taxonomic scope" value="Eukaryota"/>
</dbReference>
<evidence type="ECO:0000256" key="6">
    <source>
        <dbReference type="PROSITE-ProRule" id="PRU01015"/>
    </source>
</evidence>
<evidence type="ECO:0000256" key="5">
    <source>
        <dbReference type="ARBA" id="ARBA00042685"/>
    </source>
</evidence>
<evidence type="ECO:0000256" key="3">
    <source>
        <dbReference type="ARBA" id="ARBA00022691"/>
    </source>
</evidence>
<keyword evidence="10" id="KW-1185">Reference proteome</keyword>
<keyword evidence="3 6" id="KW-0949">S-adenosyl-L-methionine</keyword>
<dbReference type="HOGENOM" id="CLU_017375_1_2_1"/>
<keyword evidence="2 6" id="KW-0808">Transferase</keyword>
<keyword evidence="1 6" id="KW-0489">Methyltransferase</keyword>
<evidence type="ECO:0000256" key="2">
    <source>
        <dbReference type="ARBA" id="ARBA00022679"/>
    </source>
</evidence>
<dbReference type="InterPro" id="IPR025799">
    <property type="entry name" value="Arg_MeTrfase"/>
</dbReference>
<dbReference type="AlphaFoldDB" id="T1IJL5"/>
<reference evidence="9" key="2">
    <citation type="submission" date="2015-02" db="UniProtKB">
        <authorList>
            <consortium name="EnsemblMetazoa"/>
        </authorList>
    </citation>
    <scope>IDENTIFICATION</scope>
</reference>
<dbReference type="OMA" id="CIHVDYT"/>
<dbReference type="InterPro" id="IPR055135">
    <property type="entry name" value="PRMT_dom"/>
</dbReference>
<evidence type="ECO:0000256" key="7">
    <source>
        <dbReference type="SAM" id="MobiDB-lite"/>
    </source>
</evidence>
<dbReference type="PROSITE" id="PS51678">
    <property type="entry name" value="SAM_MT_PRMT"/>
    <property type="match status" value="1"/>
</dbReference>
<dbReference type="STRING" id="126957.T1IJL5"/>
<evidence type="ECO:0000313" key="9">
    <source>
        <dbReference type="EnsemblMetazoa" id="SMAR001085-PA"/>
    </source>
</evidence>
<name>T1IJL5_STRMM</name>
<dbReference type="PANTHER" id="PTHR11006:SF73">
    <property type="entry name" value="PROTEIN ARGININE N-METHYLTRANSFERASE 6"/>
    <property type="match status" value="1"/>
</dbReference>
<dbReference type="EnsemblMetazoa" id="SMAR001085-RA">
    <property type="protein sequence ID" value="SMAR001085-PA"/>
    <property type="gene ID" value="SMAR001085"/>
</dbReference>
<accession>T1IJL5</accession>
<dbReference type="SUPFAM" id="SSF53335">
    <property type="entry name" value="S-adenosyl-L-methionine-dependent methyltransferases"/>
    <property type="match status" value="1"/>
</dbReference>
<evidence type="ECO:0000256" key="1">
    <source>
        <dbReference type="ARBA" id="ARBA00022603"/>
    </source>
</evidence>
<dbReference type="Gene3D" id="3.40.50.150">
    <property type="entry name" value="Vaccinia Virus protein VP39"/>
    <property type="match status" value="1"/>
</dbReference>
<dbReference type="PhylomeDB" id="T1IJL5"/>
<reference evidence="10" key="1">
    <citation type="submission" date="2011-05" db="EMBL/GenBank/DDBJ databases">
        <authorList>
            <person name="Richards S.R."/>
            <person name="Qu J."/>
            <person name="Jiang H."/>
            <person name="Jhangiani S.N."/>
            <person name="Agravi P."/>
            <person name="Goodspeed R."/>
            <person name="Gross S."/>
            <person name="Mandapat C."/>
            <person name="Jackson L."/>
            <person name="Mathew T."/>
            <person name="Pu L."/>
            <person name="Thornton R."/>
            <person name="Saada N."/>
            <person name="Wilczek-Boney K.B."/>
            <person name="Lee S."/>
            <person name="Kovar C."/>
            <person name="Wu Y."/>
            <person name="Scherer S.E."/>
            <person name="Worley K.C."/>
            <person name="Muzny D.M."/>
            <person name="Gibbs R."/>
        </authorList>
    </citation>
    <scope>NUCLEOTIDE SEQUENCE</scope>
    <source>
        <strain evidence="10">Brora</strain>
    </source>
</reference>
<protein>
    <recommendedName>
        <fullName evidence="4">Protein arginine N-methyltransferase 6</fullName>
    </recommendedName>
    <alternativeName>
        <fullName evidence="5">Histone-arginine N-methyltransferase PRMT6</fullName>
    </alternativeName>
</protein>
<proteinExistence type="predicted"/>
<dbReference type="GO" id="GO:0016274">
    <property type="term" value="F:protein-arginine N-methyltransferase activity"/>
    <property type="evidence" value="ECO:0007669"/>
    <property type="project" value="InterPro"/>
</dbReference>
<dbReference type="PANTHER" id="PTHR11006">
    <property type="entry name" value="PROTEIN ARGININE N-METHYLTRANSFERASE"/>
    <property type="match status" value="1"/>
</dbReference>
<feature type="region of interest" description="Disordered" evidence="7">
    <location>
        <begin position="21"/>
        <end position="51"/>
    </location>
</feature>
<evidence type="ECO:0000256" key="4">
    <source>
        <dbReference type="ARBA" id="ARBA00040406"/>
    </source>
</evidence>
<organism evidence="9 10">
    <name type="scientific">Strigamia maritima</name>
    <name type="common">European centipede</name>
    <name type="synonym">Geophilus maritimus</name>
    <dbReference type="NCBI Taxonomy" id="126957"/>
    <lineage>
        <taxon>Eukaryota</taxon>
        <taxon>Metazoa</taxon>
        <taxon>Ecdysozoa</taxon>
        <taxon>Arthropoda</taxon>
        <taxon>Myriapoda</taxon>
        <taxon>Chilopoda</taxon>
        <taxon>Pleurostigmophora</taxon>
        <taxon>Geophilomorpha</taxon>
        <taxon>Linotaeniidae</taxon>
        <taxon>Strigamia</taxon>
    </lineage>
</organism>